<dbReference type="InterPro" id="IPR012545">
    <property type="entry name" value="DUF1697"/>
</dbReference>
<evidence type="ECO:0000313" key="1">
    <source>
        <dbReference type="EMBL" id="WDC92918.1"/>
    </source>
</evidence>
<gene>
    <name evidence="1" type="ORF">PSR33_10195</name>
</gene>
<reference evidence="1" key="1">
    <citation type="submission" date="2023-02" db="EMBL/GenBank/DDBJ databases">
        <title>Complete genome sequence of Lactobacillus curvatus CACC879 isolated from Pig feces.</title>
        <authorList>
            <person name="Park S."/>
            <person name="Park M.A."/>
            <person name="Kim D.-H."/>
            <person name="Kim Y."/>
        </authorList>
    </citation>
    <scope>NUCLEOTIDE SEQUENCE</scope>
    <source>
        <strain evidence="1">Curvatus</strain>
        <plasmid evidence="1">p1_CACC879</plasmid>
    </source>
</reference>
<proteinExistence type="predicted"/>
<dbReference type="RefSeq" id="WP_004270091.1">
    <property type="nucleotide sequence ID" value="NZ_BJOQ01000037.1"/>
</dbReference>
<dbReference type="Proteomes" id="UP001215533">
    <property type="component" value="Plasmid p1_CACC879"/>
</dbReference>
<evidence type="ECO:0000313" key="2">
    <source>
        <dbReference type="Proteomes" id="UP001215533"/>
    </source>
</evidence>
<protein>
    <submittedName>
        <fullName evidence="1">DUF1697 domain-containing protein</fullName>
    </submittedName>
</protein>
<dbReference type="OrthoDB" id="9806494at2"/>
<dbReference type="GeneID" id="49611403"/>
<sequence length="183" mass="19809">MQYIALLRGINVGGKRPVKMSVLKTAYEAAGFTNVQTYINSGNVLFEAPETGLTTLAATCDQIMVETFGFSVNIAVVTADQLIQAVADAPTWWGNMPDVKHNLIVAIAPKTGAELSVHVGAIKPAYEKVAVNGPFIFWSAPVKTFGRTRWSTVAKGDLYQWLTIRNANTARKLVALAQALREA</sequence>
<dbReference type="PANTHER" id="PTHR36439:SF1">
    <property type="entry name" value="DUF1697 DOMAIN-CONTAINING PROTEIN"/>
    <property type="match status" value="1"/>
</dbReference>
<accession>A0A1B2A415</accession>
<dbReference type="Pfam" id="PF08002">
    <property type="entry name" value="DUF1697"/>
    <property type="match status" value="1"/>
</dbReference>
<dbReference type="EMBL" id="CP117684">
    <property type="protein sequence ID" value="WDC92918.1"/>
    <property type="molecule type" value="Genomic_DNA"/>
</dbReference>
<name>A0A1B2A415_LATCU</name>
<keyword evidence="1" id="KW-0614">Plasmid</keyword>
<dbReference type="Gene3D" id="3.30.70.1280">
    <property type="entry name" value="SP0830-like domains"/>
    <property type="match status" value="1"/>
</dbReference>
<dbReference type="PANTHER" id="PTHR36439">
    <property type="entry name" value="BLL4334 PROTEIN"/>
    <property type="match status" value="1"/>
</dbReference>
<dbReference type="Gene3D" id="3.30.70.1260">
    <property type="entry name" value="bacterial protein sp0830 like"/>
    <property type="match status" value="1"/>
</dbReference>
<organism evidence="1 2">
    <name type="scientific">Latilactobacillus curvatus</name>
    <name type="common">Lactobacillus curvatus</name>
    <dbReference type="NCBI Taxonomy" id="28038"/>
    <lineage>
        <taxon>Bacteria</taxon>
        <taxon>Bacillati</taxon>
        <taxon>Bacillota</taxon>
        <taxon>Bacilli</taxon>
        <taxon>Lactobacillales</taxon>
        <taxon>Lactobacillaceae</taxon>
        <taxon>Latilactobacillus</taxon>
    </lineage>
</organism>
<dbReference type="PIRSF" id="PIRSF008502">
    <property type="entry name" value="UCP008502"/>
    <property type="match status" value="1"/>
</dbReference>
<dbReference type="AlphaFoldDB" id="A0A1B2A415"/>
<geneLocation type="plasmid" evidence="1 2">
    <name>p1_CACC879</name>
</geneLocation>
<dbReference type="SUPFAM" id="SSF160379">
    <property type="entry name" value="SP0830-like"/>
    <property type="match status" value="1"/>
</dbReference>